<dbReference type="InterPro" id="IPR036388">
    <property type="entry name" value="WH-like_DNA-bd_sf"/>
</dbReference>
<evidence type="ECO:0000256" key="3">
    <source>
        <dbReference type="ARBA" id="ARBA00023082"/>
    </source>
</evidence>
<dbReference type="Pfam" id="PF08281">
    <property type="entry name" value="Sigma70_r4_2"/>
    <property type="match status" value="1"/>
</dbReference>
<dbReference type="SUPFAM" id="SSF88659">
    <property type="entry name" value="Sigma3 and sigma4 domains of RNA polymerase sigma factors"/>
    <property type="match status" value="1"/>
</dbReference>
<dbReference type="InterPro" id="IPR039425">
    <property type="entry name" value="RNA_pol_sigma-70-like"/>
</dbReference>
<evidence type="ECO:0000313" key="7">
    <source>
        <dbReference type="EMBL" id="NGZ44953.1"/>
    </source>
</evidence>
<dbReference type="InterPro" id="IPR014284">
    <property type="entry name" value="RNA_pol_sigma-70_dom"/>
</dbReference>
<organism evidence="7 8">
    <name type="scientific">Aquirufa beregesia</name>
    <dbReference type="NCBI Taxonomy" id="2516556"/>
    <lineage>
        <taxon>Bacteria</taxon>
        <taxon>Pseudomonadati</taxon>
        <taxon>Bacteroidota</taxon>
        <taxon>Cytophagia</taxon>
        <taxon>Cytophagales</taxon>
        <taxon>Flectobacillaceae</taxon>
        <taxon>Aquirufa</taxon>
    </lineage>
</organism>
<dbReference type="Pfam" id="PF04542">
    <property type="entry name" value="Sigma70_r2"/>
    <property type="match status" value="1"/>
</dbReference>
<dbReference type="InterPro" id="IPR013249">
    <property type="entry name" value="RNA_pol_sigma70_r4_t2"/>
</dbReference>
<keyword evidence="3" id="KW-0731">Sigma factor</keyword>
<accession>A0ABX0EY35</accession>
<comment type="caution">
    <text evidence="7">The sequence shown here is derived from an EMBL/GenBank/DDBJ whole genome shotgun (WGS) entry which is preliminary data.</text>
</comment>
<evidence type="ECO:0000259" key="5">
    <source>
        <dbReference type="Pfam" id="PF04542"/>
    </source>
</evidence>
<dbReference type="PANTHER" id="PTHR43133:SF46">
    <property type="entry name" value="RNA POLYMERASE SIGMA-70 FACTOR ECF SUBFAMILY"/>
    <property type="match status" value="1"/>
</dbReference>
<dbReference type="NCBIfam" id="TIGR02937">
    <property type="entry name" value="sigma70-ECF"/>
    <property type="match status" value="1"/>
</dbReference>
<sequence length="198" mass="23952">MYLKCRKIINLLYMDYSQKPDNELCQLLHEDDSKAFEIIYKRYFKYLYRYVNYSLGVKEDSEEIIHDLFLSLWQNRKKNLIGDLKVYLYVSTRNLINKNLRMKLNFSKYREFELFHKVLISNESEEISNSNDFNTRLNLILDSMSGKTAQVFRMSKIEEISVKKISDQLKISEKAVEYHITKSQKILRERFKDFYSEN</sequence>
<keyword evidence="2" id="KW-0805">Transcription regulation</keyword>
<evidence type="ECO:0000256" key="2">
    <source>
        <dbReference type="ARBA" id="ARBA00023015"/>
    </source>
</evidence>
<keyword evidence="8" id="KW-1185">Reference proteome</keyword>
<dbReference type="EMBL" id="SEWW01000007">
    <property type="protein sequence ID" value="NGZ44953.1"/>
    <property type="molecule type" value="Genomic_DNA"/>
</dbReference>
<dbReference type="Gene3D" id="1.10.10.10">
    <property type="entry name" value="Winged helix-like DNA-binding domain superfamily/Winged helix DNA-binding domain"/>
    <property type="match status" value="1"/>
</dbReference>
<proteinExistence type="inferred from homology"/>
<name>A0ABX0EY35_9BACT</name>
<evidence type="ECO:0000256" key="4">
    <source>
        <dbReference type="ARBA" id="ARBA00023163"/>
    </source>
</evidence>
<feature type="domain" description="RNA polymerase sigma factor 70 region 4 type 2" evidence="6">
    <location>
        <begin position="139"/>
        <end position="182"/>
    </location>
</feature>
<dbReference type="SUPFAM" id="SSF88946">
    <property type="entry name" value="Sigma2 domain of RNA polymerase sigma factors"/>
    <property type="match status" value="1"/>
</dbReference>
<keyword evidence="4" id="KW-0804">Transcription</keyword>
<dbReference type="Proteomes" id="UP001318301">
    <property type="component" value="Unassembled WGS sequence"/>
</dbReference>
<feature type="domain" description="RNA polymerase sigma-70 region 2" evidence="5">
    <location>
        <begin position="40"/>
        <end position="101"/>
    </location>
</feature>
<dbReference type="Gene3D" id="1.10.1740.10">
    <property type="match status" value="1"/>
</dbReference>
<protein>
    <submittedName>
        <fullName evidence="7">Sigma-70 family RNA polymerase sigma factor</fullName>
    </submittedName>
</protein>
<evidence type="ECO:0000256" key="1">
    <source>
        <dbReference type="ARBA" id="ARBA00010641"/>
    </source>
</evidence>
<dbReference type="InterPro" id="IPR013325">
    <property type="entry name" value="RNA_pol_sigma_r2"/>
</dbReference>
<dbReference type="PANTHER" id="PTHR43133">
    <property type="entry name" value="RNA POLYMERASE ECF-TYPE SIGMA FACTO"/>
    <property type="match status" value="1"/>
</dbReference>
<evidence type="ECO:0000313" key="8">
    <source>
        <dbReference type="Proteomes" id="UP001318301"/>
    </source>
</evidence>
<evidence type="ECO:0000259" key="6">
    <source>
        <dbReference type="Pfam" id="PF08281"/>
    </source>
</evidence>
<reference evidence="7 8" key="1">
    <citation type="submission" date="2019-02" db="EMBL/GenBank/DDBJ databases">
        <title>Genome of a new Bacteroidetes strain.</title>
        <authorList>
            <person name="Pitt A."/>
        </authorList>
    </citation>
    <scope>NUCLEOTIDE SEQUENCE [LARGE SCALE GENOMIC DNA]</scope>
    <source>
        <strain evidence="7 8">50C-KIRBA</strain>
    </source>
</reference>
<gene>
    <name evidence="7" type="ORF">EWU23_10745</name>
</gene>
<comment type="similarity">
    <text evidence="1">Belongs to the sigma-70 factor family. ECF subfamily.</text>
</comment>
<dbReference type="InterPro" id="IPR013324">
    <property type="entry name" value="RNA_pol_sigma_r3/r4-like"/>
</dbReference>
<dbReference type="InterPro" id="IPR007627">
    <property type="entry name" value="RNA_pol_sigma70_r2"/>
</dbReference>